<protein>
    <submittedName>
        <fullName evidence="3">DnaJ sub B member 6</fullName>
    </submittedName>
</protein>
<dbReference type="GO" id="GO:0051082">
    <property type="term" value="F:unfolded protein binding"/>
    <property type="evidence" value="ECO:0007669"/>
    <property type="project" value="InterPro"/>
</dbReference>
<feature type="compositionally biased region" description="Polar residues" evidence="1">
    <location>
        <begin position="630"/>
        <end position="647"/>
    </location>
</feature>
<feature type="compositionally biased region" description="Basic and acidic residues" evidence="1">
    <location>
        <begin position="449"/>
        <end position="462"/>
    </location>
</feature>
<feature type="compositionally biased region" description="Polar residues" evidence="1">
    <location>
        <begin position="477"/>
        <end position="486"/>
    </location>
</feature>
<accession>A0A9W8CJQ6</accession>
<proteinExistence type="predicted"/>
<reference evidence="3" key="1">
    <citation type="submission" date="2022-07" db="EMBL/GenBank/DDBJ databases">
        <title>Phylogenomic reconstructions and comparative analyses of Kickxellomycotina fungi.</title>
        <authorList>
            <person name="Reynolds N.K."/>
            <person name="Stajich J.E."/>
            <person name="Barry K."/>
            <person name="Grigoriev I.V."/>
            <person name="Crous P."/>
            <person name="Smith M.E."/>
        </authorList>
    </citation>
    <scope>NUCLEOTIDE SEQUENCE</scope>
    <source>
        <strain evidence="3">NBRC 105413</strain>
    </source>
</reference>
<dbReference type="InterPro" id="IPR001623">
    <property type="entry name" value="DnaJ_domain"/>
</dbReference>
<feature type="compositionally biased region" description="Low complexity" evidence="1">
    <location>
        <begin position="600"/>
        <end position="619"/>
    </location>
</feature>
<feature type="compositionally biased region" description="Low complexity" evidence="1">
    <location>
        <begin position="518"/>
        <end position="540"/>
    </location>
</feature>
<dbReference type="PROSITE" id="PS50076">
    <property type="entry name" value="DNAJ_2"/>
    <property type="match status" value="1"/>
</dbReference>
<dbReference type="SMART" id="SM00271">
    <property type="entry name" value="DnaJ"/>
    <property type="match status" value="1"/>
</dbReference>
<keyword evidence="4" id="KW-1185">Reference proteome</keyword>
<dbReference type="InterPro" id="IPR043183">
    <property type="entry name" value="DNJB2/6-like"/>
</dbReference>
<evidence type="ECO:0000313" key="4">
    <source>
        <dbReference type="Proteomes" id="UP001145021"/>
    </source>
</evidence>
<dbReference type="Pfam" id="PF00226">
    <property type="entry name" value="DnaJ"/>
    <property type="match status" value="1"/>
</dbReference>
<dbReference type="PANTHER" id="PTHR45168:SF2">
    <property type="entry name" value="DNAJ HEAT SHOCK PROTEIN FAMILY (HSP40) MEMBER B8"/>
    <property type="match status" value="1"/>
</dbReference>
<organism evidence="3 4">
    <name type="scientific">Coemansia asiatica</name>
    <dbReference type="NCBI Taxonomy" id="1052880"/>
    <lineage>
        <taxon>Eukaryota</taxon>
        <taxon>Fungi</taxon>
        <taxon>Fungi incertae sedis</taxon>
        <taxon>Zoopagomycota</taxon>
        <taxon>Kickxellomycotina</taxon>
        <taxon>Kickxellomycetes</taxon>
        <taxon>Kickxellales</taxon>
        <taxon>Kickxellaceae</taxon>
        <taxon>Coemansia</taxon>
    </lineage>
</organism>
<dbReference type="PANTHER" id="PTHR45168">
    <property type="entry name" value="DNAJ HOMOLOG SUBFAMILY B MEMBER 2"/>
    <property type="match status" value="1"/>
</dbReference>
<dbReference type="InterPro" id="IPR036869">
    <property type="entry name" value="J_dom_sf"/>
</dbReference>
<feature type="region of interest" description="Disordered" evidence="1">
    <location>
        <begin position="264"/>
        <end position="687"/>
    </location>
</feature>
<dbReference type="PROSITE" id="PS00636">
    <property type="entry name" value="DNAJ_1"/>
    <property type="match status" value="1"/>
</dbReference>
<feature type="compositionally biased region" description="Low complexity" evidence="1">
    <location>
        <begin position="648"/>
        <end position="660"/>
    </location>
</feature>
<gene>
    <name evidence="3" type="primary">DNAJB6</name>
    <name evidence="3" type="ORF">LPJ64_001726</name>
</gene>
<feature type="compositionally biased region" description="Polar residues" evidence="1">
    <location>
        <begin position="438"/>
        <end position="447"/>
    </location>
</feature>
<dbReference type="CDD" id="cd06257">
    <property type="entry name" value="DnaJ"/>
    <property type="match status" value="1"/>
</dbReference>
<evidence type="ECO:0000313" key="3">
    <source>
        <dbReference type="EMBL" id="KAJ1646842.1"/>
    </source>
</evidence>
<feature type="compositionally biased region" description="Low complexity" evidence="1">
    <location>
        <begin position="487"/>
        <end position="497"/>
    </location>
</feature>
<dbReference type="Gene3D" id="1.10.287.110">
    <property type="entry name" value="DnaJ domain"/>
    <property type="match status" value="1"/>
</dbReference>
<feature type="compositionally biased region" description="Polar residues" evidence="1">
    <location>
        <begin position="572"/>
        <end position="583"/>
    </location>
</feature>
<dbReference type="Proteomes" id="UP001145021">
    <property type="component" value="Unassembled WGS sequence"/>
</dbReference>
<feature type="compositionally biased region" description="Polar residues" evidence="1">
    <location>
        <begin position="304"/>
        <end position="317"/>
    </location>
</feature>
<feature type="compositionally biased region" description="Pro residues" evidence="1">
    <location>
        <begin position="587"/>
        <end position="599"/>
    </location>
</feature>
<dbReference type="AlphaFoldDB" id="A0A9W8CJQ6"/>
<dbReference type="InterPro" id="IPR018253">
    <property type="entry name" value="DnaJ_domain_CS"/>
</dbReference>
<dbReference type="SUPFAM" id="SSF46565">
    <property type="entry name" value="Chaperone J-domain"/>
    <property type="match status" value="1"/>
</dbReference>
<feature type="compositionally biased region" description="Basic and acidic residues" evidence="1">
    <location>
        <begin position="387"/>
        <end position="399"/>
    </location>
</feature>
<dbReference type="PRINTS" id="PR00625">
    <property type="entry name" value="JDOMAIN"/>
</dbReference>
<name>A0A9W8CJQ6_9FUNG</name>
<dbReference type="EMBL" id="JANBOH010000047">
    <property type="protein sequence ID" value="KAJ1646842.1"/>
    <property type="molecule type" value="Genomic_DNA"/>
</dbReference>
<feature type="compositionally biased region" description="Low complexity" evidence="1">
    <location>
        <begin position="280"/>
        <end position="303"/>
    </location>
</feature>
<comment type="caution">
    <text evidence="3">The sequence shown here is derived from an EMBL/GenBank/DDBJ whole genome shotgun (WGS) entry which is preliminary data.</text>
</comment>
<feature type="domain" description="J" evidence="2">
    <location>
        <begin position="6"/>
        <end position="72"/>
    </location>
</feature>
<sequence>MVAETKYYELLGLSTSAPADEIKKAYRKLSLKWHPDKNPNNRSEAEEKFKQLAEAYSVLSDPEMRSKYDQYGEAGLKRNFQPDHHSNSQGYQHDEFGFRFRSAQDVFKDFFGGQDPFASMFGMPFGDPFGDPFFSQSAGPAGMRGNAAGETVERQRRPYSGNTNDFGGFGGFGGFPSMMFSSGFGGGAGGMPATGSFSFISSSTIGGAGGLRGPTGPTTRTSIQIVNGVKMQTVEEDDGHGNVTVTTIDPSGNKQITINGVPQQPHALPRKNIDTGFSGQQQHLHQYQQQQRPYQQQQQQQQQNNYATASSRPSSSRMHARNSARHGGSDRDSVVEVEVVEIDSSSSSSGSEDHLPPPPRPNPHAAPAPSHPDARTHMASPPASEPPTKRHEPGPEPSHRYQHGAVKAFSGSIDRQASPPPLRSEGEDILAAARNRLRQTAGSSSSAAMDERRPHVGIKEALKTTGASLLKGRPRMNRSSSASKVAQQPQPQQQQQQFAPVHRPPPLSAAEIKNGFGQYQNPQQQQQIYPQQQLYPQHQQSMAGHAAPGHKQPRSRDRMRSTLHYEDFTAPTRGQTGYATLSSQQQPPVPQQPVDPRVPTPGYAHYQYQQPAGPQYGQATYVNPADSQHRQQQYSSQPLSATQARNMQQQQQYQYHQSQQQPPPPPPPPPPMHAGAASGHTAAYRPN</sequence>
<feature type="compositionally biased region" description="Pro residues" evidence="1">
    <location>
        <begin position="356"/>
        <end position="370"/>
    </location>
</feature>
<feature type="compositionally biased region" description="Pro residues" evidence="1">
    <location>
        <begin position="661"/>
        <end position="672"/>
    </location>
</feature>
<evidence type="ECO:0000259" key="2">
    <source>
        <dbReference type="PROSITE" id="PS50076"/>
    </source>
</evidence>
<feature type="compositionally biased region" description="Basic and acidic residues" evidence="1">
    <location>
        <begin position="554"/>
        <end position="567"/>
    </location>
</feature>
<dbReference type="GO" id="GO:0030544">
    <property type="term" value="F:Hsp70 protein binding"/>
    <property type="evidence" value="ECO:0007669"/>
    <property type="project" value="InterPro"/>
</dbReference>
<evidence type="ECO:0000256" key="1">
    <source>
        <dbReference type="SAM" id="MobiDB-lite"/>
    </source>
</evidence>